<sequence length="466" mass="52721">MKRNSLWLSVTLSLTLVFNFLVTSKSIEAKQNQVSEVKETGEMESSKGKPQMYFIPTNDPEKADEVIKQLQQGKSPKELGLISDQQHAPRKQTLEQMASEAAKSKKTYPVKMDLVKTAVAGDDWTPPPFEYDDIQFDACVENENASKGWIKNHYSYCWSNYIVYSDPAGCGPSSFPFFCDWVSFRLTVIGNGYNGQRTVSYNYKVDDIQTDLDSRGWIGSKVSVSIKCDGISENRDCIGDDSPTTRTLAQWRSNDDGSTIFDSDPPPITAGNKDQVSFMDLWPRVTIDPPGNKYPPLTEDGPKEKIRMDSADYMFVFNPNFYPKEGAIFANVQPVFYYDMNNSYFNIMTEAFQHHKDALTSPGSLIPGIQGRPRLTRLYSKYDSVQYNANRKAKDAACSKLSKPEGYECDEFPFASTYEGAGAGDGRFSVRYIPRAANNTHGRWLAAWYAYDRILHKDQFYIGFNE</sequence>
<evidence type="ECO:0000313" key="2">
    <source>
        <dbReference type="EMBL" id="MDP1420132.1"/>
    </source>
</evidence>
<protein>
    <submittedName>
        <fullName evidence="2">NucA/NucB deoxyribonuclease domain-containing protein</fullName>
    </submittedName>
</protein>
<dbReference type="Proteomes" id="UP001178277">
    <property type="component" value="Unassembled WGS sequence"/>
</dbReference>
<dbReference type="AlphaFoldDB" id="A0AA90P997"/>
<dbReference type="EMBL" id="JAUUTP010000019">
    <property type="protein sequence ID" value="MDP1420132.1"/>
    <property type="molecule type" value="Genomic_DNA"/>
</dbReference>
<organism evidence="2 3">
    <name type="scientific">Peribacillus simplex</name>
    <dbReference type="NCBI Taxonomy" id="1478"/>
    <lineage>
        <taxon>Bacteria</taxon>
        <taxon>Bacillati</taxon>
        <taxon>Bacillota</taxon>
        <taxon>Bacilli</taxon>
        <taxon>Bacillales</taxon>
        <taxon>Bacillaceae</taxon>
        <taxon>Peribacillus</taxon>
    </lineage>
</organism>
<name>A0AA90P997_9BACI</name>
<dbReference type="InterPro" id="IPR029476">
    <property type="entry name" value="DNase_NucA_NucB"/>
</dbReference>
<gene>
    <name evidence="2" type="ORF">Q8G35_17465</name>
</gene>
<reference evidence="2" key="1">
    <citation type="submission" date="2023-07" db="EMBL/GenBank/DDBJ databases">
        <title>Murine gut Bacillus species.</title>
        <authorList>
            <person name="Gutman E."/>
            <person name="Hashuel R."/>
            <person name="Litvak Y."/>
        </authorList>
    </citation>
    <scope>NUCLEOTIDE SEQUENCE</scope>
    <source>
        <strain evidence="2">RU283</strain>
    </source>
</reference>
<evidence type="ECO:0000313" key="3">
    <source>
        <dbReference type="Proteomes" id="UP001178277"/>
    </source>
</evidence>
<proteinExistence type="predicted"/>
<comment type="caution">
    <text evidence="2">The sequence shown here is derived from an EMBL/GenBank/DDBJ whole genome shotgun (WGS) entry which is preliminary data.</text>
</comment>
<accession>A0AA90P997</accession>
<feature type="domain" description="Deoxyribonuclease NucA/NucB" evidence="1">
    <location>
        <begin position="381"/>
        <end position="462"/>
    </location>
</feature>
<evidence type="ECO:0000259" key="1">
    <source>
        <dbReference type="Pfam" id="PF14040"/>
    </source>
</evidence>
<dbReference type="RefSeq" id="WP_305161321.1">
    <property type="nucleotide sequence ID" value="NZ_JAUUTP010000019.1"/>
</dbReference>
<dbReference type="Pfam" id="PF14040">
    <property type="entry name" value="DNase_NucA_NucB"/>
    <property type="match status" value="1"/>
</dbReference>